<dbReference type="EMBL" id="CAKKNE010000006">
    <property type="protein sequence ID" value="CAH0380398.1"/>
    <property type="molecule type" value="Genomic_DNA"/>
</dbReference>
<reference evidence="1" key="1">
    <citation type="submission" date="2021-11" db="EMBL/GenBank/DDBJ databases">
        <authorList>
            <consortium name="Genoscope - CEA"/>
            <person name="William W."/>
        </authorList>
    </citation>
    <scope>NUCLEOTIDE SEQUENCE</scope>
</reference>
<keyword evidence="2" id="KW-1185">Reference proteome</keyword>
<evidence type="ECO:0000313" key="1">
    <source>
        <dbReference type="EMBL" id="CAH0380398.1"/>
    </source>
</evidence>
<name>A0A8J2T116_9STRA</name>
<proteinExistence type="predicted"/>
<accession>A0A8J2T116</accession>
<gene>
    <name evidence="1" type="ORF">PECAL_6P20510</name>
</gene>
<protein>
    <submittedName>
        <fullName evidence="1">Uncharacterized protein</fullName>
    </submittedName>
</protein>
<dbReference type="Proteomes" id="UP000789595">
    <property type="component" value="Unassembled WGS sequence"/>
</dbReference>
<comment type="caution">
    <text evidence="1">The sequence shown here is derived from an EMBL/GenBank/DDBJ whole genome shotgun (WGS) entry which is preliminary data.</text>
</comment>
<organism evidence="1 2">
    <name type="scientific">Pelagomonas calceolata</name>
    <dbReference type="NCBI Taxonomy" id="35677"/>
    <lineage>
        <taxon>Eukaryota</taxon>
        <taxon>Sar</taxon>
        <taxon>Stramenopiles</taxon>
        <taxon>Ochrophyta</taxon>
        <taxon>Pelagophyceae</taxon>
        <taxon>Pelagomonadales</taxon>
        <taxon>Pelagomonadaceae</taxon>
        <taxon>Pelagomonas</taxon>
    </lineage>
</organism>
<sequence length="88" mass="9685">MPQPAGVVAEMMRTVVYCASLVTVTVLVCRRDLVPEGLRGKLPDSLEPYEPATERTRQLFILALIGGAAFFMRFKGGWMHQDGGRSTS</sequence>
<evidence type="ECO:0000313" key="2">
    <source>
        <dbReference type="Proteomes" id="UP000789595"/>
    </source>
</evidence>
<dbReference type="AlphaFoldDB" id="A0A8J2T116"/>